<accession>A5DN46</accession>
<evidence type="ECO:0000256" key="5">
    <source>
        <dbReference type="ARBA" id="ARBA00023136"/>
    </source>
</evidence>
<feature type="transmembrane region" description="Helical" evidence="6">
    <location>
        <begin position="555"/>
        <end position="577"/>
    </location>
</feature>
<feature type="transmembrane region" description="Helical" evidence="6">
    <location>
        <begin position="583"/>
        <end position="604"/>
    </location>
</feature>
<feature type="transmembrane region" description="Helical" evidence="6">
    <location>
        <begin position="482"/>
        <end position="504"/>
    </location>
</feature>
<comment type="similarity">
    <text evidence="2">Belongs to the multi antimicrobial extrusion (MATE) (TC 2.A.66.1) family.</text>
</comment>
<dbReference type="NCBIfam" id="TIGR00797">
    <property type="entry name" value="matE"/>
    <property type="match status" value="1"/>
</dbReference>
<dbReference type="Proteomes" id="UP000001997">
    <property type="component" value="Unassembled WGS sequence"/>
</dbReference>
<name>A5DN46_PICGU</name>
<dbReference type="GO" id="GO:0015297">
    <property type="term" value="F:antiporter activity"/>
    <property type="evidence" value="ECO:0007669"/>
    <property type="project" value="InterPro"/>
</dbReference>
<dbReference type="eggNOG" id="KOG1347">
    <property type="taxonomic scope" value="Eukaryota"/>
</dbReference>
<evidence type="ECO:0000313" key="7">
    <source>
        <dbReference type="EMBL" id="EDK40599.2"/>
    </source>
</evidence>
<evidence type="ECO:0000256" key="6">
    <source>
        <dbReference type="SAM" id="Phobius"/>
    </source>
</evidence>
<dbReference type="RefSeq" id="XP_001482742.2">
    <property type="nucleotide sequence ID" value="XM_001482692.1"/>
</dbReference>
<dbReference type="GO" id="GO:1990961">
    <property type="term" value="P:xenobiotic detoxification by transmembrane export across the plasma membrane"/>
    <property type="evidence" value="ECO:0007669"/>
    <property type="project" value="InterPro"/>
</dbReference>
<dbReference type="STRING" id="294746.A5DN46"/>
<evidence type="ECO:0000256" key="3">
    <source>
        <dbReference type="ARBA" id="ARBA00022692"/>
    </source>
</evidence>
<evidence type="ECO:0000313" key="8">
    <source>
        <dbReference type="Proteomes" id="UP000001997"/>
    </source>
</evidence>
<dbReference type="GeneID" id="5124846"/>
<dbReference type="KEGG" id="pgu:PGUG_04697"/>
<feature type="transmembrane region" description="Helical" evidence="6">
    <location>
        <begin position="402"/>
        <end position="423"/>
    </location>
</feature>
<keyword evidence="4 6" id="KW-1133">Transmembrane helix</keyword>
<dbReference type="InterPro" id="IPR045069">
    <property type="entry name" value="MATE_euk"/>
</dbReference>
<dbReference type="EMBL" id="CH408160">
    <property type="protein sequence ID" value="EDK40599.2"/>
    <property type="molecule type" value="Genomic_DNA"/>
</dbReference>
<feature type="transmembrane region" description="Helical" evidence="6">
    <location>
        <begin position="353"/>
        <end position="381"/>
    </location>
</feature>
<dbReference type="GO" id="GO:0016020">
    <property type="term" value="C:membrane"/>
    <property type="evidence" value="ECO:0007669"/>
    <property type="project" value="UniProtKB-SubCell"/>
</dbReference>
<feature type="transmembrane region" description="Helical" evidence="6">
    <location>
        <begin position="222"/>
        <end position="243"/>
    </location>
</feature>
<proteinExistence type="inferred from homology"/>
<feature type="transmembrane region" description="Helical" evidence="6">
    <location>
        <begin position="180"/>
        <end position="202"/>
    </location>
</feature>
<comment type="subcellular location">
    <subcellularLocation>
        <location evidence="1">Membrane</location>
        <topology evidence="1">Multi-pass membrane protein</topology>
    </subcellularLocation>
</comment>
<feature type="transmembrane region" description="Helical" evidence="6">
    <location>
        <begin position="325"/>
        <end position="347"/>
    </location>
</feature>
<dbReference type="AlphaFoldDB" id="A5DN46"/>
<dbReference type="Pfam" id="PF01554">
    <property type="entry name" value="MatE"/>
    <property type="match status" value="2"/>
</dbReference>
<gene>
    <name evidence="7" type="ORF">PGUG_04697</name>
</gene>
<dbReference type="CDD" id="cd13132">
    <property type="entry name" value="MATE_eukaryotic"/>
    <property type="match status" value="1"/>
</dbReference>
<feature type="transmembrane region" description="Helical" evidence="6">
    <location>
        <begin position="255"/>
        <end position="276"/>
    </location>
</feature>
<feature type="transmembrane region" description="Helical" evidence="6">
    <location>
        <begin position="516"/>
        <end position="534"/>
    </location>
</feature>
<protein>
    <recommendedName>
        <fullName evidence="9">Ethionine resistance protein</fullName>
    </recommendedName>
</protein>
<sequence length="624" mass="68906">MSATNVPHLNHLSISPISSPTPHHNTKSLFSSFSSFPFFSFPVFSRTAAPCRIRARVPTLYITKNNVSLLLMTTERSPLLEPRLHGDENHPGFENDVVTFVQQRRASIATEPEQVPHFYGQDLTRQVSRASMVPERSLTLVPTKSHSSTVGDVSDILSHHRLLAEPETSVKKEIKVLLRYTFPLVLTFLFQYSLVVASVFSVGRIGSTELAAISLSSMTANISGYAIIQGISTCLDTLCAQAYGRHDYNMVGVHFARCTYLLLLLYIPMALLWTVGAEPILLLLVGKEETELCYMAARYLRVISMGVPGYILFENAKHFLQAQGIFHASTYVLAVFAPINALLNYLLVWHPVIGLGFIGAPLSVVITNWAMSISLFAYIYFVNGYQCWPEQSVFSKACFRNWGRMIRLSVPGVLMVEAEWLAFEIITFTASKFGTEVLAAQSIITTTCVLLYQIPFALSIAASTRIAWYIGAASKAAAKKACWAAILSAVAVGVVNFIVLLIFREPLASLYTNDKIVLALATKVLIVGAVYQVNDSLSCASGGILRGQGRQRIGGYLNLFGYYGIALPCAFVCAFYFKLELLGLWLGMIVALVVVSMSQCYFVVKSDWDQIINESINEGVLEMH</sequence>
<reference evidence="7 8" key="1">
    <citation type="journal article" date="2009" name="Nature">
        <title>Evolution of pathogenicity and sexual reproduction in eight Candida genomes.</title>
        <authorList>
            <person name="Butler G."/>
            <person name="Rasmussen M.D."/>
            <person name="Lin M.F."/>
            <person name="Santos M.A."/>
            <person name="Sakthikumar S."/>
            <person name="Munro C.A."/>
            <person name="Rheinbay E."/>
            <person name="Grabherr M."/>
            <person name="Forche A."/>
            <person name="Reedy J.L."/>
            <person name="Agrafioti I."/>
            <person name="Arnaud M.B."/>
            <person name="Bates S."/>
            <person name="Brown A.J."/>
            <person name="Brunke S."/>
            <person name="Costanzo M.C."/>
            <person name="Fitzpatrick D.A."/>
            <person name="de Groot P.W."/>
            <person name="Harris D."/>
            <person name="Hoyer L.L."/>
            <person name="Hube B."/>
            <person name="Klis F.M."/>
            <person name="Kodira C."/>
            <person name="Lennard N."/>
            <person name="Logue M.E."/>
            <person name="Martin R."/>
            <person name="Neiman A.M."/>
            <person name="Nikolaou E."/>
            <person name="Quail M.A."/>
            <person name="Quinn J."/>
            <person name="Santos M.C."/>
            <person name="Schmitzberger F.F."/>
            <person name="Sherlock G."/>
            <person name="Shah P."/>
            <person name="Silverstein K.A."/>
            <person name="Skrzypek M.S."/>
            <person name="Soll D."/>
            <person name="Staggs R."/>
            <person name="Stansfield I."/>
            <person name="Stumpf M.P."/>
            <person name="Sudbery P.E."/>
            <person name="Srikantha T."/>
            <person name="Zeng Q."/>
            <person name="Berman J."/>
            <person name="Berriman M."/>
            <person name="Heitman J."/>
            <person name="Gow N.A."/>
            <person name="Lorenz M.C."/>
            <person name="Birren B.W."/>
            <person name="Kellis M."/>
            <person name="Cuomo C.A."/>
        </authorList>
    </citation>
    <scope>NUCLEOTIDE SEQUENCE [LARGE SCALE GENOMIC DNA]</scope>
    <source>
        <strain evidence="8">ATCC 6260 / CBS 566 / DSM 6381 / JCM 1539 / NBRC 10279 / NRRL Y-324</strain>
    </source>
</reference>
<dbReference type="HOGENOM" id="CLU_012893_1_2_1"/>
<dbReference type="OMA" id="AAWFELF"/>
<dbReference type="PANTHER" id="PTHR11206">
    <property type="entry name" value="MULTIDRUG RESISTANCE PROTEIN"/>
    <property type="match status" value="1"/>
</dbReference>
<dbReference type="VEuPathDB" id="FungiDB:PGUG_04697"/>
<dbReference type="GO" id="GO:0042910">
    <property type="term" value="F:xenobiotic transmembrane transporter activity"/>
    <property type="evidence" value="ECO:0007669"/>
    <property type="project" value="InterPro"/>
</dbReference>
<evidence type="ECO:0000256" key="2">
    <source>
        <dbReference type="ARBA" id="ARBA00010199"/>
    </source>
</evidence>
<evidence type="ECO:0000256" key="1">
    <source>
        <dbReference type="ARBA" id="ARBA00004141"/>
    </source>
</evidence>
<keyword evidence="3 6" id="KW-0812">Transmembrane</keyword>
<feature type="transmembrane region" description="Helical" evidence="6">
    <location>
        <begin position="443"/>
        <end position="470"/>
    </location>
</feature>
<evidence type="ECO:0008006" key="9">
    <source>
        <dbReference type="Google" id="ProtNLM"/>
    </source>
</evidence>
<keyword evidence="8" id="KW-1185">Reference proteome</keyword>
<keyword evidence="5 6" id="KW-0472">Membrane</keyword>
<organism evidence="7 8">
    <name type="scientific">Meyerozyma guilliermondii (strain ATCC 6260 / CBS 566 / DSM 6381 / JCM 1539 / NBRC 10279 / NRRL Y-324)</name>
    <name type="common">Yeast</name>
    <name type="synonym">Candida guilliermondii</name>
    <dbReference type="NCBI Taxonomy" id="294746"/>
    <lineage>
        <taxon>Eukaryota</taxon>
        <taxon>Fungi</taxon>
        <taxon>Dikarya</taxon>
        <taxon>Ascomycota</taxon>
        <taxon>Saccharomycotina</taxon>
        <taxon>Pichiomycetes</taxon>
        <taxon>Debaryomycetaceae</taxon>
        <taxon>Meyerozyma</taxon>
    </lineage>
</organism>
<dbReference type="InParanoid" id="A5DN46"/>
<dbReference type="OrthoDB" id="2126698at2759"/>
<evidence type="ECO:0000256" key="4">
    <source>
        <dbReference type="ARBA" id="ARBA00022989"/>
    </source>
</evidence>
<dbReference type="InterPro" id="IPR002528">
    <property type="entry name" value="MATE_fam"/>
</dbReference>